<feature type="chain" id="PRO_5007577988" evidence="6">
    <location>
        <begin position="20"/>
        <end position="570"/>
    </location>
</feature>
<dbReference type="InterPro" id="IPR030678">
    <property type="entry name" value="Peptide/Ni-bd"/>
</dbReference>
<evidence type="ECO:0000256" key="3">
    <source>
        <dbReference type="ARBA" id="ARBA00022448"/>
    </source>
</evidence>
<feature type="signal peptide" evidence="6">
    <location>
        <begin position="1"/>
        <end position="19"/>
    </location>
</feature>
<evidence type="ECO:0000256" key="2">
    <source>
        <dbReference type="ARBA" id="ARBA00005695"/>
    </source>
</evidence>
<dbReference type="InterPro" id="IPR000914">
    <property type="entry name" value="SBP_5_dom"/>
</dbReference>
<comment type="caution">
    <text evidence="8">The sequence shown here is derived from an EMBL/GenBank/DDBJ whole genome shotgun (WGS) entry which is preliminary data.</text>
</comment>
<dbReference type="Proteomes" id="UP000075531">
    <property type="component" value="Unassembled WGS sequence"/>
</dbReference>
<dbReference type="GO" id="GO:0042597">
    <property type="term" value="C:periplasmic space"/>
    <property type="evidence" value="ECO:0007669"/>
    <property type="project" value="UniProtKB-ARBA"/>
</dbReference>
<dbReference type="CDD" id="cd08504">
    <property type="entry name" value="PBP2_OppA"/>
    <property type="match status" value="1"/>
</dbReference>
<reference evidence="8 9" key="1">
    <citation type="submission" date="2016-02" db="EMBL/GenBank/DDBJ databases">
        <title>Genome sequence of Clostridium tepidiprofundi DSM 19306.</title>
        <authorList>
            <person name="Poehlein A."/>
            <person name="Daniel R."/>
        </authorList>
    </citation>
    <scope>NUCLEOTIDE SEQUENCE [LARGE SCALE GENOMIC DNA]</scope>
    <source>
        <strain evidence="8 9">DSM 19306</strain>
    </source>
</reference>
<comment type="subcellular location">
    <subcellularLocation>
        <location evidence="1">Cell envelope</location>
    </subcellularLocation>
</comment>
<feature type="compositionally biased region" description="Basic and acidic residues" evidence="5">
    <location>
        <begin position="33"/>
        <end position="47"/>
    </location>
</feature>
<dbReference type="Gene3D" id="3.10.105.10">
    <property type="entry name" value="Dipeptide-binding Protein, Domain 3"/>
    <property type="match status" value="1"/>
</dbReference>
<comment type="similarity">
    <text evidence="2">Belongs to the bacterial solute-binding protein 5 family.</text>
</comment>
<evidence type="ECO:0000256" key="4">
    <source>
        <dbReference type="ARBA" id="ARBA00022729"/>
    </source>
</evidence>
<dbReference type="GO" id="GO:0015833">
    <property type="term" value="P:peptide transport"/>
    <property type="evidence" value="ECO:0007669"/>
    <property type="project" value="TreeGrafter"/>
</dbReference>
<sequence length="570" mass="64505">MKGKKIMALLLTVSLGVSAALMGCGKTQTSTSDNEKKTETTQKEQAKGGIDKDQYLNIILGNEPKSLDPSKSSDLYSSQVLAEVMEGLTRIEQENGKDVIKPAGAKSWEKNEDGTVWTFHLRDYKWSDGKTVTANDYVYGIKRTLNPKTGSPYAFLLYPIKNAKAYNAGKAKADEVGVEAVDDKTLKFTLESPCAYFMDLTYFKVMHPQRKDIIEAAGERYGTEKDTMVFCGPFVISEWVHQSKVVLEKNKNYWDADSVKLNKVTMKIISQEASRMSELYNGGIDATGVSDPNWVKKLSDTGKFNVLKGYDPSTTYVFFNQKDKYFKNAKIRKAFILADDREARAEVLFRNLAQPAYGWCPPSLQIGGEDFRAKVNYEPLRKLVKENPDPKKLLIEGLKEIGADPDPAKMDVTLLEGSTSARSKEFAEFAQENYRQKLGVNAKVEYVKWPIFVKRTDEMDYQVASMAWNGDYNDPMTFFDMWTTNAKVVPTGWSNPKYDKLIEKAAATLDKEVRTEAFKEAENILLYEDGVISPGVYRKRQTFVRKYAKNIMYPLFGAIEVKYAYTEGRK</sequence>
<keyword evidence="3" id="KW-0813">Transport</keyword>
<keyword evidence="9" id="KW-1185">Reference proteome</keyword>
<accession>A0A151B6N8</accession>
<dbReference type="EMBL" id="LTBA01000002">
    <property type="protein sequence ID" value="KYH35559.1"/>
    <property type="molecule type" value="Genomic_DNA"/>
</dbReference>
<dbReference type="PANTHER" id="PTHR30290">
    <property type="entry name" value="PERIPLASMIC BINDING COMPONENT OF ABC TRANSPORTER"/>
    <property type="match status" value="1"/>
</dbReference>
<dbReference type="PATRIC" id="fig|1121338.3.peg.505"/>
<dbReference type="FunFam" id="3.90.76.10:FF:000001">
    <property type="entry name" value="Oligopeptide ABC transporter substrate-binding protein"/>
    <property type="match status" value="1"/>
</dbReference>
<dbReference type="InterPro" id="IPR039424">
    <property type="entry name" value="SBP_5"/>
</dbReference>
<dbReference type="Gene3D" id="3.90.76.10">
    <property type="entry name" value="Dipeptide-binding Protein, Domain 1"/>
    <property type="match status" value="1"/>
</dbReference>
<dbReference type="PIRSF" id="PIRSF002741">
    <property type="entry name" value="MppA"/>
    <property type="match status" value="1"/>
</dbReference>
<dbReference type="OrthoDB" id="9801912at2"/>
<dbReference type="RefSeq" id="WP_066822085.1">
    <property type="nucleotide sequence ID" value="NZ_LTBA01000002.1"/>
</dbReference>
<protein>
    <submittedName>
        <fullName evidence="8">Dipeptide-binding protein DppE</fullName>
    </submittedName>
</protein>
<dbReference type="Gene3D" id="3.40.190.10">
    <property type="entry name" value="Periplasmic binding protein-like II"/>
    <property type="match status" value="1"/>
</dbReference>
<gene>
    <name evidence="8" type="primary">dppE</name>
    <name evidence="8" type="ORF">CLTEP_05030</name>
</gene>
<evidence type="ECO:0000256" key="1">
    <source>
        <dbReference type="ARBA" id="ARBA00004196"/>
    </source>
</evidence>
<organism evidence="8 9">
    <name type="scientific">Clostridium tepidiprofundi DSM 19306</name>
    <dbReference type="NCBI Taxonomy" id="1121338"/>
    <lineage>
        <taxon>Bacteria</taxon>
        <taxon>Bacillati</taxon>
        <taxon>Bacillota</taxon>
        <taxon>Clostridia</taxon>
        <taxon>Eubacteriales</taxon>
        <taxon>Clostridiaceae</taxon>
        <taxon>Clostridium</taxon>
    </lineage>
</organism>
<proteinExistence type="inferred from homology"/>
<name>A0A151B6N8_9CLOT</name>
<dbReference type="STRING" id="1121338.CLTEP_05030"/>
<dbReference type="SUPFAM" id="SSF53850">
    <property type="entry name" value="Periplasmic binding protein-like II"/>
    <property type="match status" value="1"/>
</dbReference>
<dbReference type="Pfam" id="PF00496">
    <property type="entry name" value="SBP_bac_5"/>
    <property type="match status" value="1"/>
</dbReference>
<evidence type="ECO:0000256" key="6">
    <source>
        <dbReference type="SAM" id="SignalP"/>
    </source>
</evidence>
<feature type="region of interest" description="Disordered" evidence="5">
    <location>
        <begin position="25"/>
        <end position="47"/>
    </location>
</feature>
<evidence type="ECO:0000313" key="8">
    <source>
        <dbReference type="EMBL" id="KYH35559.1"/>
    </source>
</evidence>
<dbReference type="GO" id="GO:0043190">
    <property type="term" value="C:ATP-binding cassette (ABC) transporter complex"/>
    <property type="evidence" value="ECO:0007669"/>
    <property type="project" value="InterPro"/>
</dbReference>
<dbReference type="PROSITE" id="PS51257">
    <property type="entry name" value="PROKAR_LIPOPROTEIN"/>
    <property type="match status" value="1"/>
</dbReference>
<feature type="domain" description="Solute-binding protein family 5" evidence="7">
    <location>
        <begin position="100"/>
        <end position="486"/>
    </location>
</feature>
<evidence type="ECO:0000313" key="9">
    <source>
        <dbReference type="Proteomes" id="UP000075531"/>
    </source>
</evidence>
<evidence type="ECO:0000259" key="7">
    <source>
        <dbReference type="Pfam" id="PF00496"/>
    </source>
</evidence>
<dbReference type="PANTHER" id="PTHR30290:SF10">
    <property type="entry name" value="PERIPLASMIC OLIGOPEPTIDE-BINDING PROTEIN-RELATED"/>
    <property type="match status" value="1"/>
</dbReference>
<dbReference type="GO" id="GO:0030313">
    <property type="term" value="C:cell envelope"/>
    <property type="evidence" value="ECO:0007669"/>
    <property type="project" value="UniProtKB-SubCell"/>
</dbReference>
<dbReference type="GO" id="GO:1904680">
    <property type="term" value="F:peptide transmembrane transporter activity"/>
    <property type="evidence" value="ECO:0007669"/>
    <property type="project" value="TreeGrafter"/>
</dbReference>
<dbReference type="AlphaFoldDB" id="A0A151B6N8"/>
<keyword evidence="4 6" id="KW-0732">Signal</keyword>
<evidence type="ECO:0000256" key="5">
    <source>
        <dbReference type="SAM" id="MobiDB-lite"/>
    </source>
</evidence>